<dbReference type="OrthoDB" id="20828at2759"/>
<keyword evidence="2" id="KW-1185">Reference proteome</keyword>
<reference evidence="1 2" key="1">
    <citation type="submission" date="2017-11" db="EMBL/GenBank/DDBJ databases">
        <title>De novo assembly and phasing of dikaryotic genomes from two isolates of Puccinia coronata f. sp. avenae, the causal agent of oat crown rust.</title>
        <authorList>
            <person name="Miller M.E."/>
            <person name="Zhang Y."/>
            <person name="Omidvar V."/>
            <person name="Sperschneider J."/>
            <person name="Schwessinger B."/>
            <person name="Raley C."/>
            <person name="Palmer J.M."/>
            <person name="Garnica D."/>
            <person name="Upadhyaya N."/>
            <person name="Rathjen J."/>
            <person name="Taylor J.M."/>
            <person name="Park R.F."/>
            <person name="Dodds P.N."/>
            <person name="Hirsch C.D."/>
            <person name="Kianian S.F."/>
            <person name="Figueroa M."/>
        </authorList>
    </citation>
    <scope>NUCLEOTIDE SEQUENCE [LARGE SCALE GENOMIC DNA]</scope>
    <source>
        <strain evidence="1">12NC29</strain>
    </source>
</reference>
<dbReference type="STRING" id="200324.A0A2N5UAJ4"/>
<dbReference type="Proteomes" id="UP000235388">
    <property type="component" value="Unassembled WGS sequence"/>
</dbReference>
<comment type="caution">
    <text evidence="1">The sequence shown here is derived from an EMBL/GenBank/DDBJ whole genome shotgun (WGS) entry which is preliminary data.</text>
</comment>
<dbReference type="AlphaFoldDB" id="A0A2N5UAJ4"/>
<sequence length="111" mass="12421">MAIIADFNSAIGFELAFPNVSSSGSPVSRTAHHPELVSALLTWGLQLLQYCQSYAKFFEIMQQIIQIDLGRLDAMRRYEGARTDPSLLFRSTFEEGLIGHLIGAGYITYLY</sequence>
<evidence type="ECO:0000313" key="2">
    <source>
        <dbReference type="Proteomes" id="UP000235388"/>
    </source>
</evidence>
<gene>
    <name evidence="1" type="ORF">PCANC_23678</name>
</gene>
<name>A0A2N5UAJ4_9BASI</name>
<accession>A0A2N5UAJ4</accession>
<protein>
    <submittedName>
        <fullName evidence="1">Uncharacterized protein</fullName>
    </submittedName>
</protein>
<proteinExistence type="predicted"/>
<evidence type="ECO:0000313" key="1">
    <source>
        <dbReference type="EMBL" id="PLW34779.1"/>
    </source>
</evidence>
<dbReference type="EMBL" id="PGCJ01000270">
    <property type="protein sequence ID" value="PLW34779.1"/>
    <property type="molecule type" value="Genomic_DNA"/>
</dbReference>
<organism evidence="1 2">
    <name type="scientific">Puccinia coronata f. sp. avenae</name>
    <dbReference type="NCBI Taxonomy" id="200324"/>
    <lineage>
        <taxon>Eukaryota</taxon>
        <taxon>Fungi</taxon>
        <taxon>Dikarya</taxon>
        <taxon>Basidiomycota</taxon>
        <taxon>Pucciniomycotina</taxon>
        <taxon>Pucciniomycetes</taxon>
        <taxon>Pucciniales</taxon>
        <taxon>Pucciniaceae</taxon>
        <taxon>Puccinia</taxon>
    </lineage>
</organism>